<organism evidence="2">
    <name type="scientific">freshwater metagenome</name>
    <dbReference type="NCBI Taxonomy" id="449393"/>
    <lineage>
        <taxon>unclassified sequences</taxon>
        <taxon>metagenomes</taxon>
        <taxon>ecological metagenomes</taxon>
    </lineage>
</organism>
<dbReference type="Gene3D" id="3.30.450.40">
    <property type="match status" value="1"/>
</dbReference>
<name>A0A6J6CGF7_9ZZZZ</name>
<dbReference type="Pfam" id="PF13185">
    <property type="entry name" value="GAF_2"/>
    <property type="match status" value="1"/>
</dbReference>
<dbReference type="InterPro" id="IPR029016">
    <property type="entry name" value="GAF-like_dom_sf"/>
</dbReference>
<protein>
    <submittedName>
        <fullName evidence="2">Unannotated protein</fullName>
    </submittedName>
</protein>
<dbReference type="EMBL" id="CAEZSR010000026">
    <property type="protein sequence ID" value="CAB4550336.1"/>
    <property type="molecule type" value="Genomic_DNA"/>
</dbReference>
<proteinExistence type="predicted"/>
<accession>A0A6J6CGF7</accession>
<gene>
    <name evidence="2" type="ORF">UFOPK1493_01008</name>
</gene>
<dbReference type="SUPFAM" id="SSF55781">
    <property type="entry name" value="GAF domain-like"/>
    <property type="match status" value="1"/>
</dbReference>
<dbReference type="AlphaFoldDB" id="A0A6J6CGF7"/>
<feature type="domain" description="GAF" evidence="1">
    <location>
        <begin position="17"/>
        <end position="149"/>
    </location>
</feature>
<sequence length="193" mass="19230">MSSLPPPPAQTPGEDPVLAAICEAACAGTGASTAWVVEIIGDRLRVAASTGASASLARGRSVDVSGTVGYVAASGQPMAITPRPGDTHLTGGLLGALDLEPSAVVAVPCHDDGEVVGVLEVIVERQGARFSFEDVELASLLAGVAGPAISQRAGTTAAPSPEVLTAQLRSLASDAPARYAQVALVVQQLLATA</sequence>
<evidence type="ECO:0000259" key="1">
    <source>
        <dbReference type="Pfam" id="PF13185"/>
    </source>
</evidence>
<reference evidence="2" key="1">
    <citation type="submission" date="2020-05" db="EMBL/GenBank/DDBJ databases">
        <authorList>
            <person name="Chiriac C."/>
            <person name="Salcher M."/>
            <person name="Ghai R."/>
            <person name="Kavagutti S V."/>
        </authorList>
    </citation>
    <scope>NUCLEOTIDE SEQUENCE</scope>
</reference>
<evidence type="ECO:0000313" key="2">
    <source>
        <dbReference type="EMBL" id="CAB4550336.1"/>
    </source>
</evidence>
<dbReference type="InterPro" id="IPR003018">
    <property type="entry name" value="GAF"/>
</dbReference>